<reference evidence="2 3" key="1">
    <citation type="submission" date="2018-10" db="EMBL/GenBank/DDBJ databases">
        <title>Genomic Encyclopedia of Type Strains, Phase IV (KMG-IV): sequencing the most valuable type-strain genomes for metagenomic binning, comparative biology and taxonomic classification.</title>
        <authorList>
            <person name="Goeker M."/>
        </authorList>
    </citation>
    <scope>NUCLEOTIDE SEQUENCE [LARGE SCALE GENOMIC DNA]</scope>
    <source>
        <strain evidence="2 3">DSM 23841</strain>
    </source>
</reference>
<dbReference type="PROSITE" id="PS51746">
    <property type="entry name" value="PPM_2"/>
    <property type="match status" value="1"/>
</dbReference>
<dbReference type="InterPro" id="IPR036457">
    <property type="entry name" value="PPM-type-like_dom_sf"/>
</dbReference>
<dbReference type="Gene3D" id="3.60.40.10">
    <property type="entry name" value="PPM-type phosphatase domain"/>
    <property type="match status" value="1"/>
</dbReference>
<dbReference type="RefSeq" id="WP_121459433.1">
    <property type="nucleotide sequence ID" value="NZ_JAANMQ010000005.1"/>
</dbReference>
<dbReference type="SMART" id="SM00331">
    <property type="entry name" value="PP2C_SIG"/>
    <property type="match status" value="1"/>
</dbReference>
<evidence type="ECO:0000313" key="3">
    <source>
        <dbReference type="Proteomes" id="UP000270626"/>
    </source>
</evidence>
<evidence type="ECO:0000259" key="1">
    <source>
        <dbReference type="PROSITE" id="PS51746"/>
    </source>
</evidence>
<evidence type="ECO:0000313" key="2">
    <source>
        <dbReference type="EMBL" id="RKT50023.1"/>
    </source>
</evidence>
<gene>
    <name evidence="2" type="ORF">DFR40_3166</name>
</gene>
<accession>A0A495VNN9</accession>
<dbReference type="Pfam" id="PF13672">
    <property type="entry name" value="PP2C_2"/>
    <property type="match status" value="1"/>
</dbReference>
<keyword evidence="3" id="KW-1185">Reference proteome</keyword>
<organism evidence="2 3">
    <name type="scientific">Azonexus fungiphilus</name>
    <dbReference type="NCBI Taxonomy" id="146940"/>
    <lineage>
        <taxon>Bacteria</taxon>
        <taxon>Pseudomonadati</taxon>
        <taxon>Pseudomonadota</taxon>
        <taxon>Betaproteobacteria</taxon>
        <taxon>Rhodocyclales</taxon>
        <taxon>Azonexaceae</taxon>
        <taxon>Azonexus</taxon>
    </lineage>
</organism>
<dbReference type="SMART" id="SM00332">
    <property type="entry name" value="PP2Cc"/>
    <property type="match status" value="1"/>
</dbReference>
<dbReference type="CDD" id="cd00143">
    <property type="entry name" value="PP2Cc"/>
    <property type="match status" value="1"/>
</dbReference>
<name>A0A495VNN9_9RHOO</name>
<dbReference type="AlphaFoldDB" id="A0A495VNN9"/>
<sequence length="265" mass="28772">MPIAVDACAAQHQGDRKEQQDRVAILPHVRRKGIALAVVADGMGGHTGGALAAEQVLHTARTNLEHFAPVEESARWLLENSMREAHTMIKASRFMNEKDPHSTAVMLLLQPGLASWGYCGDSRLYHYRGRQLLTRTVDHSFVEHLVATGKITPAQALTHPNRNVLMTSLGGQDEPRFSFAETADLRAGDSFMLCSDGIWAYFDEAEMGELLAGNSARTACEKIIDLARQRAAGAGDNLSLAVIRLVEVEVPKARPPAGFVPRGGA</sequence>
<dbReference type="EMBL" id="RBXP01000019">
    <property type="protein sequence ID" value="RKT50023.1"/>
    <property type="molecule type" value="Genomic_DNA"/>
</dbReference>
<protein>
    <submittedName>
        <fullName evidence="2">Serine/threonine protein phosphatase PrpC</fullName>
    </submittedName>
</protein>
<proteinExistence type="predicted"/>
<dbReference type="OrthoDB" id="9801841at2"/>
<dbReference type="Proteomes" id="UP000270626">
    <property type="component" value="Unassembled WGS sequence"/>
</dbReference>
<dbReference type="SUPFAM" id="SSF81606">
    <property type="entry name" value="PP2C-like"/>
    <property type="match status" value="1"/>
</dbReference>
<comment type="caution">
    <text evidence="2">The sequence shown here is derived from an EMBL/GenBank/DDBJ whole genome shotgun (WGS) entry which is preliminary data.</text>
</comment>
<dbReference type="InterPro" id="IPR001932">
    <property type="entry name" value="PPM-type_phosphatase-like_dom"/>
</dbReference>
<feature type="domain" description="PPM-type phosphatase" evidence="1">
    <location>
        <begin position="6"/>
        <end position="245"/>
    </location>
</feature>